<dbReference type="InterPro" id="IPR036412">
    <property type="entry name" value="HAD-like_sf"/>
</dbReference>
<evidence type="ECO:0000256" key="1">
    <source>
        <dbReference type="ARBA" id="ARBA00001946"/>
    </source>
</evidence>
<evidence type="ECO:0000256" key="4">
    <source>
        <dbReference type="ARBA" id="ARBA00023277"/>
    </source>
</evidence>
<dbReference type="GO" id="GO:0046872">
    <property type="term" value="F:metal ion binding"/>
    <property type="evidence" value="ECO:0007669"/>
    <property type="project" value="UniProtKB-KW"/>
</dbReference>
<dbReference type="SFLD" id="SFLDG01129">
    <property type="entry name" value="C1.5:_HAD__Beta-PGM__Phosphata"/>
    <property type="match status" value="1"/>
</dbReference>
<sequence>MSATNPQAVLWDLDGTIIDSEPYWLLSEQRLVEEFGGTWSEADGFALIGAGLTNAAEHLQQCGVDMPVDAIVQRMVDEVDEMNARQIPWRPGALELIRSIHDAGIPQVIVTMSYRTTANFVADEVGFFSGVICGEDVTHSKPHPEPYVMGAALVGVDATECVALEDSVPGTASAVAAGAVTIALPLHVPLSESENYTIWHTMVGRDVSHIREVFTKARA</sequence>
<name>A0A6J6ETR3_9ZZZZ</name>
<evidence type="ECO:0000256" key="2">
    <source>
        <dbReference type="ARBA" id="ARBA00022723"/>
    </source>
</evidence>
<protein>
    <submittedName>
        <fullName evidence="6">Unannotated protein</fullName>
    </submittedName>
</protein>
<dbReference type="InterPro" id="IPR023214">
    <property type="entry name" value="HAD_sf"/>
</dbReference>
<dbReference type="SUPFAM" id="SSF56784">
    <property type="entry name" value="HAD-like"/>
    <property type="match status" value="1"/>
</dbReference>
<dbReference type="Pfam" id="PF00702">
    <property type="entry name" value="Hydrolase"/>
    <property type="match status" value="1"/>
</dbReference>
<dbReference type="Gene3D" id="1.10.150.240">
    <property type="entry name" value="Putative phosphatase, domain 2"/>
    <property type="match status" value="1"/>
</dbReference>
<reference evidence="6" key="1">
    <citation type="submission" date="2020-05" db="EMBL/GenBank/DDBJ databases">
        <authorList>
            <person name="Chiriac C."/>
            <person name="Salcher M."/>
            <person name="Ghai R."/>
            <person name="Kavagutti S V."/>
        </authorList>
    </citation>
    <scope>NUCLEOTIDE SEQUENCE</scope>
</reference>
<dbReference type="GO" id="GO:0003824">
    <property type="term" value="F:catalytic activity"/>
    <property type="evidence" value="ECO:0007669"/>
    <property type="project" value="UniProtKB-ARBA"/>
</dbReference>
<dbReference type="EMBL" id="CAEZTZ010000014">
    <property type="protein sequence ID" value="CAB4579556.1"/>
    <property type="molecule type" value="Genomic_DNA"/>
</dbReference>
<organism evidence="6">
    <name type="scientific">freshwater metagenome</name>
    <dbReference type="NCBI Taxonomy" id="449393"/>
    <lineage>
        <taxon>unclassified sequences</taxon>
        <taxon>metagenomes</taxon>
        <taxon>ecological metagenomes</taxon>
    </lineage>
</organism>
<dbReference type="InterPro" id="IPR006439">
    <property type="entry name" value="HAD-SF_hydro_IA"/>
</dbReference>
<gene>
    <name evidence="5" type="ORF">UFOPK1413_00384</name>
    <name evidence="6" type="ORF">UFOPK1767_00209</name>
    <name evidence="7" type="ORF">UFOPK3339_00492</name>
</gene>
<keyword evidence="2" id="KW-0479">Metal-binding</keyword>
<dbReference type="NCBIfam" id="TIGR01509">
    <property type="entry name" value="HAD-SF-IA-v3"/>
    <property type="match status" value="1"/>
</dbReference>
<dbReference type="PANTHER" id="PTHR46193:SF18">
    <property type="entry name" value="HEXITOL PHOSPHATASE B"/>
    <property type="match status" value="1"/>
</dbReference>
<keyword evidence="4" id="KW-0119">Carbohydrate metabolism</keyword>
<dbReference type="InterPro" id="IPR051600">
    <property type="entry name" value="Beta-PGM-like"/>
</dbReference>
<dbReference type="AlphaFoldDB" id="A0A6J6ETR3"/>
<keyword evidence="3" id="KW-0460">Magnesium</keyword>
<dbReference type="Gene3D" id="3.40.50.1000">
    <property type="entry name" value="HAD superfamily/HAD-like"/>
    <property type="match status" value="1"/>
</dbReference>
<dbReference type="EMBL" id="CAEZSG010000041">
    <property type="protein sequence ID" value="CAB4534658.1"/>
    <property type="molecule type" value="Genomic_DNA"/>
</dbReference>
<dbReference type="InterPro" id="IPR023198">
    <property type="entry name" value="PGP-like_dom2"/>
</dbReference>
<dbReference type="EMBL" id="CAFBLF010000055">
    <property type="protein sequence ID" value="CAB4862765.1"/>
    <property type="molecule type" value="Genomic_DNA"/>
</dbReference>
<accession>A0A6J6ETR3</accession>
<proteinExistence type="predicted"/>
<evidence type="ECO:0000313" key="7">
    <source>
        <dbReference type="EMBL" id="CAB4862765.1"/>
    </source>
</evidence>
<comment type="cofactor">
    <cofactor evidence="1">
        <name>Mg(2+)</name>
        <dbReference type="ChEBI" id="CHEBI:18420"/>
    </cofactor>
</comment>
<evidence type="ECO:0000313" key="6">
    <source>
        <dbReference type="EMBL" id="CAB4579556.1"/>
    </source>
</evidence>
<dbReference type="SFLD" id="SFLDS00003">
    <property type="entry name" value="Haloacid_Dehalogenase"/>
    <property type="match status" value="1"/>
</dbReference>
<evidence type="ECO:0000256" key="3">
    <source>
        <dbReference type="ARBA" id="ARBA00022842"/>
    </source>
</evidence>
<evidence type="ECO:0000313" key="5">
    <source>
        <dbReference type="EMBL" id="CAB4534658.1"/>
    </source>
</evidence>
<dbReference type="CDD" id="cd07505">
    <property type="entry name" value="HAD_BPGM-like"/>
    <property type="match status" value="1"/>
</dbReference>
<dbReference type="PANTHER" id="PTHR46193">
    <property type="entry name" value="6-PHOSPHOGLUCONATE PHOSPHATASE"/>
    <property type="match status" value="1"/>
</dbReference>